<dbReference type="Proteomes" id="UP000368418">
    <property type="component" value="Unassembled WGS sequence"/>
</dbReference>
<proteinExistence type="inferred from homology"/>
<dbReference type="GO" id="GO:0046677">
    <property type="term" value="P:response to antibiotic"/>
    <property type="evidence" value="ECO:0007669"/>
    <property type="project" value="UniProtKB-KW"/>
</dbReference>
<keyword evidence="6 10" id="KW-0812">Transmembrane</keyword>
<feature type="transmembrane region" description="Helical" evidence="10">
    <location>
        <begin position="21"/>
        <end position="41"/>
    </location>
</feature>
<dbReference type="PANTHER" id="PTHR43823">
    <property type="entry name" value="SPORULATION PROTEIN YKVU"/>
    <property type="match status" value="1"/>
</dbReference>
<evidence type="ECO:0000256" key="3">
    <source>
        <dbReference type="ARBA" id="ARBA00022106"/>
    </source>
</evidence>
<dbReference type="PANTHER" id="PTHR43823:SF3">
    <property type="entry name" value="MULTIDRUG EXPORT PROTEIN MEPA"/>
    <property type="match status" value="1"/>
</dbReference>
<dbReference type="InterPro" id="IPR002528">
    <property type="entry name" value="MATE_fam"/>
</dbReference>
<dbReference type="RefSeq" id="WP_149882482.1">
    <property type="nucleotide sequence ID" value="NZ_JADNNW010000019.1"/>
</dbReference>
<evidence type="ECO:0000256" key="2">
    <source>
        <dbReference type="ARBA" id="ARBA00008417"/>
    </source>
</evidence>
<feature type="transmembrane region" description="Helical" evidence="10">
    <location>
        <begin position="174"/>
        <end position="193"/>
    </location>
</feature>
<evidence type="ECO:0000313" key="12">
    <source>
        <dbReference type="Proteomes" id="UP000368418"/>
    </source>
</evidence>
<gene>
    <name evidence="11" type="ORF">F2Y31_17545</name>
</gene>
<name>A0A9P4DZ60_9BACE</name>
<dbReference type="Pfam" id="PF01554">
    <property type="entry name" value="MatE"/>
    <property type="match status" value="2"/>
</dbReference>
<feature type="transmembrane region" description="Helical" evidence="10">
    <location>
        <begin position="423"/>
        <end position="443"/>
    </location>
</feature>
<evidence type="ECO:0000256" key="9">
    <source>
        <dbReference type="ARBA" id="ARBA00023251"/>
    </source>
</evidence>
<dbReference type="InterPro" id="IPR045070">
    <property type="entry name" value="MATE_MepA-like"/>
</dbReference>
<organism evidence="11 12">
    <name type="scientific">Bacteroides caccae</name>
    <dbReference type="NCBI Taxonomy" id="47678"/>
    <lineage>
        <taxon>Bacteria</taxon>
        <taxon>Pseudomonadati</taxon>
        <taxon>Bacteroidota</taxon>
        <taxon>Bacteroidia</taxon>
        <taxon>Bacteroidales</taxon>
        <taxon>Bacteroidaceae</taxon>
        <taxon>Bacteroides</taxon>
    </lineage>
</organism>
<dbReference type="GO" id="GO:0042910">
    <property type="term" value="F:xenobiotic transmembrane transporter activity"/>
    <property type="evidence" value="ECO:0007669"/>
    <property type="project" value="InterPro"/>
</dbReference>
<dbReference type="EMBL" id="VVYD01000019">
    <property type="protein sequence ID" value="KAA5496524.1"/>
    <property type="molecule type" value="Genomic_DNA"/>
</dbReference>
<keyword evidence="9" id="KW-0046">Antibiotic resistance</keyword>
<evidence type="ECO:0000313" key="11">
    <source>
        <dbReference type="EMBL" id="KAA5496524.1"/>
    </source>
</evidence>
<dbReference type="NCBIfam" id="TIGR00797">
    <property type="entry name" value="matE"/>
    <property type="match status" value="1"/>
</dbReference>
<reference evidence="11 12" key="1">
    <citation type="journal article" date="2019" name="Nat. Med.">
        <title>A library of human gut bacterial isolates paired with longitudinal multiomics data enables mechanistic microbiome research.</title>
        <authorList>
            <person name="Poyet M."/>
            <person name="Groussin M."/>
            <person name="Gibbons S.M."/>
            <person name="Avila-Pacheco J."/>
            <person name="Jiang X."/>
            <person name="Kearney S.M."/>
            <person name="Perrotta A.R."/>
            <person name="Berdy B."/>
            <person name="Zhao S."/>
            <person name="Lieberman T.D."/>
            <person name="Swanson P.K."/>
            <person name="Smith M."/>
            <person name="Roesemann S."/>
            <person name="Alexander J.E."/>
            <person name="Rich S.A."/>
            <person name="Livny J."/>
            <person name="Vlamakis H."/>
            <person name="Clish C."/>
            <person name="Bullock K."/>
            <person name="Deik A."/>
            <person name="Scott J."/>
            <person name="Pierce K.A."/>
            <person name="Xavier R.J."/>
            <person name="Alm E.J."/>
        </authorList>
    </citation>
    <scope>NUCLEOTIDE SEQUENCE [LARGE SCALE GENOMIC DNA]</scope>
    <source>
        <strain evidence="11 12">BIOML-A19</strain>
    </source>
</reference>
<dbReference type="InterPro" id="IPR051327">
    <property type="entry name" value="MATE_MepA_subfamily"/>
</dbReference>
<feature type="transmembrane region" description="Helical" evidence="10">
    <location>
        <begin position="141"/>
        <end position="162"/>
    </location>
</feature>
<keyword evidence="4" id="KW-0813">Transport</keyword>
<evidence type="ECO:0000256" key="8">
    <source>
        <dbReference type="ARBA" id="ARBA00023136"/>
    </source>
</evidence>
<feature type="transmembrane region" description="Helical" evidence="10">
    <location>
        <begin position="277"/>
        <end position="299"/>
    </location>
</feature>
<keyword evidence="7 10" id="KW-1133">Transmembrane helix</keyword>
<protein>
    <recommendedName>
        <fullName evidence="3">Multidrug export protein MepA</fullName>
    </recommendedName>
</protein>
<dbReference type="AlphaFoldDB" id="A0A9P4DZ60"/>
<feature type="transmembrane region" description="Helical" evidence="10">
    <location>
        <begin position="53"/>
        <end position="77"/>
    </location>
</feature>
<feature type="transmembrane region" description="Helical" evidence="10">
    <location>
        <begin position="251"/>
        <end position="271"/>
    </location>
</feature>
<dbReference type="CDD" id="cd13143">
    <property type="entry name" value="MATE_MepA_like"/>
    <property type="match status" value="1"/>
</dbReference>
<dbReference type="PIRSF" id="PIRSF006603">
    <property type="entry name" value="DinF"/>
    <property type="match status" value="1"/>
</dbReference>
<comment type="caution">
    <text evidence="11">The sequence shown here is derived from an EMBL/GenBank/DDBJ whole genome shotgun (WGS) entry which is preliminary data.</text>
</comment>
<feature type="transmembrane region" description="Helical" evidence="10">
    <location>
        <begin position="320"/>
        <end position="339"/>
    </location>
</feature>
<dbReference type="GO" id="GO:0015297">
    <property type="term" value="F:antiporter activity"/>
    <property type="evidence" value="ECO:0007669"/>
    <property type="project" value="InterPro"/>
</dbReference>
<keyword evidence="5" id="KW-1003">Cell membrane</keyword>
<evidence type="ECO:0000256" key="4">
    <source>
        <dbReference type="ARBA" id="ARBA00022448"/>
    </source>
</evidence>
<keyword evidence="8 10" id="KW-0472">Membrane</keyword>
<evidence type="ECO:0000256" key="1">
    <source>
        <dbReference type="ARBA" id="ARBA00004651"/>
    </source>
</evidence>
<feature type="transmembrane region" description="Helical" evidence="10">
    <location>
        <begin position="359"/>
        <end position="380"/>
    </location>
</feature>
<sequence>MQDVSQEKYHQLQTAPMGKLVLQYSIPAIINMAAVSLYNLIDSIFIGNGVGTLAISGLAVTFPMMNCLIAFNTLVGIGGTTLTSISLGRRQYEQAADILHTVVIFGFVISVLTGWITYLNLDVVLHFFGASEATLPYAQEYIEILLCANPITFLFLSLNNLLRGNGFPKKSLESTLLTVGLNLVLTPIFIFVFEFGIKGASMSTVISQVVGLVWVVRHFSSKSNKIHFQRSRFRCNFRLSGEIMKLGTPPFILNLCSASISIALINRFGFYGGDFAIGAYGIVSRIYMLFSMIIIGLAVGMQPIIGYNFGAGQTERVDKAMNTGLTIAFAFMFSVFLLCEMGTRPIIQLFSNETALNDIAVAGLRICALMFPVMAMQTMITNFFQSIGKPKTSIVLSLIRQIGFFIPLIFLLPEMFDLRLDGVWLSIPMADFIACILTVSVYLRYRQRTKSFVTGAI</sequence>
<dbReference type="GO" id="GO:0005886">
    <property type="term" value="C:plasma membrane"/>
    <property type="evidence" value="ECO:0007669"/>
    <property type="project" value="UniProtKB-SubCell"/>
</dbReference>
<evidence type="ECO:0000256" key="5">
    <source>
        <dbReference type="ARBA" id="ARBA00022475"/>
    </source>
</evidence>
<comment type="subcellular location">
    <subcellularLocation>
        <location evidence="1">Cell membrane</location>
        <topology evidence="1">Multi-pass membrane protein</topology>
    </subcellularLocation>
</comment>
<evidence type="ECO:0000256" key="10">
    <source>
        <dbReference type="SAM" id="Phobius"/>
    </source>
</evidence>
<evidence type="ECO:0000256" key="7">
    <source>
        <dbReference type="ARBA" id="ARBA00022989"/>
    </source>
</evidence>
<evidence type="ECO:0000256" key="6">
    <source>
        <dbReference type="ARBA" id="ARBA00022692"/>
    </source>
</evidence>
<accession>A0A9P4DZ60</accession>
<comment type="similarity">
    <text evidence="2">Belongs to the multi antimicrobial extrusion (MATE) (TC 2.A.66.1) family. MepA subfamily.</text>
</comment>
<feature type="transmembrane region" description="Helical" evidence="10">
    <location>
        <begin position="98"/>
        <end position="121"/>
    </location>
</feature>
<dbReference type="InterPro" id="IPR048279">
    <property type="entry name" value="MdtK-like"/>
</dbReference>